<dbReference type="AlphaFoldDB" id="A0A1G8YDJ7"/>
<evidence type="ECO:0000256" key="5">
    <source>
        <dbReference type="ARBA" id="ARBA00023136"/>
    </source>
</evidence>
<feature type="transmembrane region" description="Helical" evidence="6">
    <location>
        <begin position="301"/>
        <end position="320"/>
    </location>
</feature>
<evidence type="ECO:0000256" key="1">
    <source>
        <dbReference type="ARBA" id="ARBA00004651"/>
    </source>
</evidence>
<dbReference type="Gene3D" id="1.20.81.30">
    <property type="entry name" value="Type II secretion system (T2SS), domain F"/>
    <property type="match status" value="1"/>
</dbReference>
<comment type="subcellular location">
    <subcellularLocation>
        <location evidence="1">Cell membrane</location>
        <topology evidence="1">Multi-pass membrane protein</topology>
    </subcellularLocation>
</comment>
<protein>
    <submittedName>
        <fullName evidence="8">Tight adherence protein B</fullName>
    </submittedName>
</protein>
<dbReference type="Pfam" id="PF00482">
    <property type="entry name" value="T2SSF"/>
    <property type="match status" value="1"/>
</dbReference>
<dbReference type="InterPro" id="IPR042094">
    <property type="entry name" value="T2SS_GspF_sf"/>
</dbReference>
<keyword evidence="9" id="KW-1185">Reference proteome</keyword>
<dbReference type="PANTHER" id="PTHR35007:SF1">
    <property type="entry name" value="PILUS ASSEMBLY PROTEIN"/>
    <property type="match status" value="1"/>
</dbReference>
<evidence type="ECO:0000259" key="7">
    <source>
        <dbReference type="Pfam" id="PF00482"/>
    </source>
</evidence>
<dbReference type="Proteomes" id="UP000199527">
    <property type="component" value="Unassembled WGS sequence"/>
</dbReference>
<dbReference type="OrthoDB" id="5611741at2"/>
<organism evidence="8 9">
    <name type="scientific">Ferrimonas sediminum</name>
    <dbReference type="NCBI Taxonomy" id="718193"/>
    <lineage>
        <taxon>Bacteria</taxon>
        <taxon>Pseudomonadati</taxon>
        <taxon>Pseudomonadota</taxon>
        <taxon>Gammaproteobacteria</taxon>
        <taxon>Alteromonadales</taxon>
        <taxon>Ferrimonadaceae</taxon>
        <taxon>Ferrimonas</taxon>
    </lineage>
</organism>
<dbReference type="EMBL" id="FNEM01000017">
    <property type="protein sequence ID" value="SDK00747.1"/>
    <property type="molecule type" value="Genomic_DNA"/>
</dbReference>
<evidence type="ECO:0000313" key="9">
    <source>
        <dbReference type="Proteomes" id="UP000199527"/>
    </source>
</evidence>
<keyword evidence="5 6" id="KW-0472">Membrane</keyword>
<dbReference type="RefSeq" id="WP_090367313.1">
    <property type="nucleotide sequence ID" value="NZ_FNEM01000017.1"/>
</dbReference>
<keyword evidence="4 6" id="KW-1133">Transmembrane helix</keyword>
<dbReference type="PANTHER" id="PTHR35007">
    <property type="entry name" value="INTEGRAL MEMBRANE PROTEIN-RELATED"/>
    <property type="match status" value="1"/>
</dbReference>
<keyword evidence="3 6" id="KW-0812">Transmembrane</keyword>
<feature type="transmembrane region" description="Helical" evidence="6">
    <location>
        <begin position="121"/>
        <end position="138"/>
    </location>
</feature>
<gene>
    <name evidence="8" type="ORF">SAMN04488540_11742</name>
</gene>
<feature type="domain" description="Type II secretion system protein GspF" evidence="7">
    <location>
        <begin position="157"/>
        <end position="281"/>
    </location>
</feature>
<reference evidence="9" key="1">
    <citation type="submission" date="2016-10" db="EMBL/GenBank/DDBJ databases">
        <authorList>
            <person name="Varghese N."/>
            <person name="Submissions S."/>
        </authorList>
    </citation>
    <scope>NUCLEOTIDE SEQUENCE [LARGE SCALE GENOMIC DNA]</scope>
    <source>
        <strain evidence="9">DSM 23317</strain>
    </source>
</reference>
<accession>A0A1G8YDJ7</accession>
<evidence type="ECO:0000256" key="6">
    <source>
        <dbReference type="SAM" id="Phobius"/>
    </source>
</evidence>
<dbReference type="InterPro" id="IPR018076">
    <property type="entry name" value="T2SS_GspF_dom"/>
</dbReference>
<feature type="transmembrane region" description="Helical" evidence="6">
    <location>
        <begin position="267"/>
        <end position="289"/>
    </location>
</feature>
<proteinExistence type="predicted"/>
<evidence type="ECO:0000256" key="4">
    <source>
        <dbReference type="ARBA" id="ARBA00022989"/>
    </source>
</evidence>
<evidence type="ECO:0000313" key="8">
    <source>
        <dbReference type="EMBL" id="SDK00747.1"/>
    </source>
</evidence>
<keyword evidence="2" id="KW-1003">Cell membrane</keyword>
<name>A0A1G8YDJ7_9GAMM</name>
<feature type="transmembrane region" description="Helical" evidence="6">
    <location>
        <begin position="6"/>
        <end position="27"/>
    </location>
</feature>
<evidence type="ECO:0000256" key="2">
    <source>
        <dbReference type="ARBA" id="ARBA00022475"/>
    </source>
</evidence>
<sequence length="324" mass="37282">MSIQVIFLGCVFAAVLLLSQALFLPVYRPQRGDTRVIKDRLKQLAKERGDSADDVSLLRRNRLQKASSLGRRMEQFPFIQNLSFKLEQSGSRYLGHQYLMMALFTALVFTVICWFLSKDWLFCMLAFLLTLTLFHFKLSRDFDKRMETIEEQFPEALDILRRGLQAGYAFSDSVKLTYEEMEGPLAFEFRLMFADINYGKDTKRALLRFIERVPSVSAMAFSSAVQVQKETGGNLAENMQNLSRVIRQRFTFKRKVKSMSAEGRMSAWVLVLMPLGLFAFLFLTSPSYARELTDSESGNDLLMYGAIGMMIGTYWIGRLIRIEV</sequence>
<evidence type="ECO:0000256" key="3">
    <source>
        <dbReference type="ARBA" id="ARBA00022692"/>
    </source>
</evidence>
<dbReference type="GO" id="GO:0005886">
    <property type="term" value="C:plasma membrane"/>
    <property type="evidence" value="ECO:0007669"/>
    <property type="project" value="UniProtKB-SubCell"/>
</dbReference>
<feature type="transmembrane region" description="Helical" evidence="6">
    <location>
        <begin position="98"/>
        <end position="115"/>
    </location>
</feature>